<accession>A0A5C3N4T3</accession>
<sequence length="215" mass="23534">MTFICKFPGKLHPTELHWRSEVCALFGTHLLADQPLYVIIGLTLITAAVRDAICSVLPLSGSIYIWTTEGVGSNLDEVHRWVTQLVDAIFADSHALCETRVLIPAITAVWQYPPDSGGVARRCCAAPAVPLHVLSIKFRVNSEACTEIVPPCLSILKSDFPTLYLRVYVALWSAVLALSLPLTPSERLLYPSSPRTSQPSSTKGLVLRFVVVVPL</sequence>
<evidence type="ECO:0000313" key="2">
    <source>
        <dbReference type="Proteomes" id="UP000305948"/>
    </source>
</evidence>
<keyword evidence="2" id="KW-1185">Reference proteome</keyword>
<dbReference type="AlphaFoldDB" id="A0A5C3N4T3"/>
<gene>
    <name evidence="1" type="ORF">OE88DRAFT_1801023</name>
</gene>
<dbReference type="Proteomes" id="UP000305948">
    <property type="component" value="Unassembled WGS sequence"/>
</dbReference>
<name>A0A5C3N4T3_9AGAM</name>
<protein>
    <submittedName>
        <fullName evidence="1">Uncharacterized protein</fullName>
    </submittedName>
</protein>
<proteinExistence type="predicted"/>
<dbReference type="EMBL" id="ML213511">
    <property type="protein sequence ID" value="TFK51456.1"/>
    <property type="molecule type" value="Genomic_DNA"/>
</dbReference>
<reference evidence="1 2" key="1">
    <citation type="journal article" date="2019" name="Nat. Ecol. Evol.">
        <title>Megaphylogeny resolves global patterns of mushroom evolution.</title>
        <authorList>
            <person name="Varga T."/>
            <person name="Krizsan K."/>
            <person name="Foldi C."/>
            <person name="Dima B."/>
            <person name="Sanchez-Garcia M."/>
            <person name="Sanchez-Ramirez S."/>
            <person name="Szollosi G.J."/>
            <person name="Szarkandi J.G."/>
            <person name="Papp V."/>
            <person name="Albert L."/>
            <person name="Andreopoulos W."/>
            <person name="Angelini C."/>
            <person name="Antonin V."/>
            <person name="Barry K.W."/>
            <person name="Bougher N.L."/>
            <person name="Buchanan P."/>
            <person name="Buyck B."/>
            <person name="Bense V."/>
            <person name="Catcheside P."/>
            <person name="Chovatia M."/>
            <person name="Cooper J."/>
            <person name="Damon W."/>
            <person name="Desjardin D."/>
            <person name="Finy P."/>
            <person name="Geml J."/>
            <person name="Haridas S."/>
            <person name="Hughes K."/>
            <person name="Justo A."/>
            <person name="Karasinski D."/>
            <person name="Kautmanova I."/>
            <person name="Kiss B."/>
            <person name="Kocsube S."/>
            <person name="Kotiranta H."/>
            <person name="LaButti K.M."/>
            <person name="Lechner B.E."/>
            <person name="Liimatainen K."/>
            <person name="Lipzen A."/>
            <person name="Lukacs Z."/>
            <person name="Mihaltcheva S."/>
            <person name="Morgado L.N."/>
            <person name="Niskanen T."/>
            <person name="Noordeloos M.E."/>
            <person name="Ohm R.A."/>
            <person name="Ortiz-Santana B."/>
            <person name="Ovrebo C."/>
            <person name="Racz N."/>
            <person name="Riley R."/>
            <person name="Savchenko A."/>
            <person name="Shiryaev A."/>
            <person name="Soop K."/>
            <person name="Spirin V."/>
            <person name="Szebenyi C."/>
            <person name="Tomsovsky M."/>
            <person name="Tulloss R.E."/>
            <person name="Uehling J."/>
            <person name="Grigoriev I.V."/>
            <person name="Vagvolgyi C."/>
            <person name="Papp T."/>
            <person name="Martin F.M."/>
            <person name="Miettinen O."/>
            <person name="Hibbett D.S."/>
            <person name="Nagy L.G."/>
        </authorList>
    </citation>
    <scope>NUCLEOTIDE SEQUENCE [LARGE SCALE GENOMIC DNA]</scope>
    <source>
        <strain evidence="1 2">OMC1185</strain>
    </source>
</reference>
<evidence type="ECO:0000313" key="1">
    <source>
        <dbReference type="EMBL" id="TFK51456.1"/>
    </source>
</evidence>
<organism evidence="1 2">
    <name type="scientific">Heliocybe sulcata</name>
    <dbReference type="NCBI Taxonomy" id="5364"/>
    <lineage>
        <taxon>Eukaryota</taxon>
        <taxon>Fungi</taxon>
        <taxon>Dikarya</taxon>
        <taxon>Basidiomycota</taxon>
        <taxon>Agaricomycotina</taxon>
        <taxon>Agaricomycetes</taxon>
        <taxon>Gloeophyllales</taxon>
        <taxon>Gloeophyllaceae</taxon>
        <taxon>Heliocybe</taxon>
    </lineage>
</organism>